<protein>
    <submittedName>
        <fullName evidence="7">Uncharacterized protein</fullName>
    </submittedName>
</protein>
<dbReference type="GO" id="GO:0016020">
    <property type="term" value="C:membrane"/>
    <property type="evidence" value="ECO:0007669"/>
    <property type="project" value="UniProtKB-SubCell"/>
</dbReference>
<comment type="caution">
    <text evidence="5">Lacks conserved residue(s) required for the propagation of feature annotation.</text>
</comment>
<dbReference type="RefSeq" id="XP_014157079.1">
    <property type="nucleotide sequence ID" value="XM_014301604.1"/>
</dbReference>
<evidence type="ECO:0000256" key="3">
    <source>
        <dbReference type="ARBA" id="ARBA00022989"/>
    </source>
</evidence>
<keyword evidence="3 5" id="KW-1133">Transmembrane helix</keyword>
<dbReference type="PANTHER" id="PTHR23291:SF47">
    <property type="entry name" value="TRANSMEMBRANE BAX INHIBITOR MOTIF CONTAINING 7"/>
    <property type="match status" value="1"/>
</dbReference>
<reference evidence="7 8" key="1">
    <citation type="submission" date="2011-02" db="EMBL/GenBank/DDBJ databases">
        <title>The Genome Sequence of Sphaeroforma arctica JP610.</title>
        <authorList>
            <consortium name="The Broad Institute Genome Sequencing Platform"/>
            <person name="Russ C."/>
            <person name="Cuomo C."/>
            <person name="Young S.K."/>
            <person name="Zeng Q."/>
            <person name="Gargeya S."/>
            <person name="Alvarado L."/>
            <person name="Berlin A."/>
            <person name="Chapman S.B."/>
            <person name="Chen Z."/>
            <person name="Freedman E."/>
            <person name="Gellesch M."/>
            <person name="Goldberg J."/>
            <person name="Griggs A."/>
            <person name="Gujja S."/>
            <person name="Heilman E."/>
            <person name="Heiman D."/>
            <person name="Howarth C."/>
            <person name="Mehta T."/>
            <person name="Neiman D."/>
            <person name="Pearson M."/>
            <person name="Roberts A."/>
            <person name="Saif S."/>
            <person name="Shea T."/>
            <person name="Shenoy N."/>
            <person name="Sisk P."/>
            <person name="Stolte C."/>
            <person name="Sykes S."/>
            <person name="White J."/>
            <person name="Yandava C."/>
            <person name="Burger G."/>
            <person name="Gray M.W."/>
            <person name="Holland P.W.H."/>
            <person name="King N."/>
            <person name="Lang F.B.F."/>
            <person name="Roger A.J."/>
            <person name="Ruiz-Trillo I."/>
            <person name="Haas B."/>
            <person name="Nusbaum C."/>
            <person name="Birren B."/>
        </authorList>
    </citation>
    <scope>NUCLEOTIDE SEQUENCE [LARGE SCALE GENOMIC DNA]</scope>
    <source>
        <strain evidence="7 8">JP610</strain>
    </source>
</reference>
<dbReference type="PANTHER" id="PTHR23291">
    <property type="entry name" value="BAX INHIBITOR-RELATED"/>
    <property type="match status" value="1"/>
</dbReference>
<organism evidence="7 8">
    <name type="scientific">Sphaeroforma arctica JP610</name>
    <dbReference type="NCBI Taxonomy" id="667725"/>
    <lineage>
        <taxon>Eukaryota</taxon>
        <taxon>Ichthyosporea</taxon>
        <taxon>Ichthyophonida</taxon>
        <taxon>Sphaeroforma</taxon>
    </lineage>
</organism>
<dbReference type="EMBL" id="KQ241857">
    <property type="protein sequence ID" value="KNC83177.1"/>
    <property type="molecule type" value="Genomic_DNA"/>
</dbReference>
<sequence>MSRDNLDNETLLSQTQREGSHDVLPPVYGNSHDMEGLEEEFKSFNDSNVRLGFIRKVYSLLFCQLICTTGVVAGFLYVPNAQNFVQSNPWYVSLLPL</sequence>
<evidence type="ECO:0000256" key="5">
    <source>
        <dbReference type="RuleBase" id="RU004379"/>
    </source>
</evidence>
<evidence type="ECO:0000256" key="1">
    <source>
        <dbReference type="ARBA" id="ARBA00004141"/>
    </source>
</evidence>
<feature type="compositionally biased region" description="Polar residues" evidence="6">
    <location>
        <begin position="8"/>
        <end position="17"/>
    </location>
</feature>
<evidence type="ECO:0000313" key="8">
    <source>
        <dbReference type="Proteomes" id="UP000054560"/>
    </source>
</evidence>
<keyword evidence="2 5" id="KW-0812">Transmembrane</keyword>
<comment type="subcellular location">
    <subcellularLocation>
        <location evidence="1">Membrane</location>
        <topology evidence="1">Multi-pass membrane protein</topology>
    </subcellularLocation>
</comment>
<dbReference type="InterPro" id="IPR006214">
    <property type="entry name" value="Bax_inhibitor_1-related"/>
</dbReference>
<comment type="similarity">
    <text evidence="5">Belongs to the BI1 family.</text>
</comment>
<evidence type="ECO:0000256" key="2">
    <source>
        <dbReference type="ARBA" id="ARBA00022692"/>
    </source>
</evidence>
<gene>
    <name evidence="7" type="ORF">SARC_04563</name>
</gene>
<keyword evidence="4 5" id="KW-0472">Membrane</keyword>
<feature type="region of interest" description="Disordered" evidence="6">
    <location>
        <begin position="1"/>
        <end position="25"/>
    </location>
</feature>
<feature type="transmembrane region" description="Helical" evidence="5">
    <location>
        <begin position="57"/>
        <end position="78"/>
    </location>
</feature>
<dbReference type="OrthoDB" id="7933078at2759"/>
<keyword evidence="8" id="KW-1185">Reference proteome</keyword>
<evidence type="ECO:0000256" key="4">
    <source>
        <dbReference type="ARBA" id="ARBA00023136"/>
    </source>
</evidence>
<name>A0A0L0G220_9EUKA</name>
<evidence type="ECO:0000256" key="6">
    <source>
        <dbReference type="SAM" id="MobiDB-lite"/>
    </source>
</evidence>
<accession>A0A0L0G220</accession>
<dbReference type="Proteomes" id="UP000054560">
    <property type="component" value="Unassembled WGS sequence"/>
</dbReference>
<dbReference type="AlphaFoldDB" id="A0A0L0G220"/>
<dbReference type="GeneID" id="25905067"/>
<evidence type="ECO:0000313" key="7">
    <source>
        <dbReference type="EMBL" id="KNC83177.1"/>
    </source>
</evidence>
<proteinExistence type="inferred from homology"/>